<name>A0ABS0XS35_9SPHN</name>
<dbReference type="Gene3D" id="3.40.190.10">
    <property type="entry name" value="Periplasmic binding protein-like II"/>
    <property type="match status" value="1"/>
</dbReference>
<accession>A0ABS0XS35</accession>
<gene>
    <name evidence="1" type="ORF">JAO74_13580</name>
</gene>
<reference evidence="2" key="1">
    <citation type="submission" date="2020-12" db="EMBL/GenBank/DDBJ databases">
        <title>Hymenobacter sp.</title>
        <authorList>
            <person name="Kim M.K."/>
        </authorList>
    </citation>
    <scope>NUCLEOTIDE SEQUENCE [LARGE SCALE GENOMIC DNA]</scope>
    <source>
        <strain evidence="2">BT553</strain>
    </source>
</reference>
<dbReference type="Proteomes" id="UP000640426">
    <property type="component" value="Unassembled WGS sequence"/>
</dbReference>
<keyword evidence="2" id="KW-1185">Reference proteome</keyword>
<dbReference type="PANTHER" id="PTHR35841:SF1">
    <property type="entry name" value="PHOSPHONATES-BINDING PERIPLASMIC PROTEIN"/>
    <property type="match status" value="1"/>
</dbReference>
<dbReference type="SUPFAM" id="SSF53850">
    <property type="entry name" value="Periplasmic binding protein-like II"/>
    <property type="match status" value="1"/>
</dbReference>
<dbReference type="EMBL" id="JAELXS010000007">
    <property type="protein sequence ID" value="MBJ6122824.1"/>
    <property type="molecule type" value="Genomic_DNA"/>
</dbReference>
<sequence>MTACSFLGMYDLPAQASANDRLWTAIATRLIAHGIAAPRHLTRDRAPADLWNDPALLFGQACGYPLVSRALPLRILALPDYDAPGCAKGRHRSLIVTRAADPAATLADFRGRRAAINDPASNTGMNLFRAVVAPVAQGNRFFADVVVTGSHRDSIRAILNDEADLAAIDAVTHAGLARFEPDLVRGLRIVAETPSSPTLPFVTARSTPVDTVAALRIALKEAMADPALDDARATLFLRGIVAVPPDAFAALGALGAMAATAAALGYPNLA</sequence>
<dbReference type="RefSeq" id="WP_199038988.1">
    <property type="nucleotide sequence ID" value="NZ_JAELXS010000007.1"/>
</dbReference>
<dbReference type="PANTHER" id="PTHR35841">
    <property type="entry name" value="PHOSPHONATES-BINDING PERIPLASMIC PROTEIN"/>
    <property type="match status" value="1"/>
</dbReference>
<dbReference type="Pfam" id="PF12974">
    <property type="entry name" value="Phosphonate-bd"/>
    <property type="match status" value="1"/>
</dbReference>
<comment type="caution">
    <text evidence="1">The sequence shown here is derived from an EMBL/GenBank/DDBJ whole genome shotgun (WGS) entry which is preliminary data.</text>
</comment>
<evidence type="ECO:0000313" key="1">
    <source>
        <dbReference type="EMBL" id="MBJ6122824.1"/>
    </source>
</evidence>
<evidence type="ECO:0000313" key="2">
    <source>
        <dbReference type="Proteomes" id="UP000640426"/>
    </source>
</evidence>
<proteinExistence type="predicted"/>
<organism evidence="1 2">
    <name type="scientific">Sphingomonas mollis</name>
    <dbReference type="NCBI Taxonomy" id="2795726"/>
    <lineage>
        <taxon>Bacteria</taxon>
        <taxon>Pseudomonadati</taxon>
        <taxon>Pseudomonadota</taxon>
        <taxon>Alphaproteobacteria</taxon>
        <taxon>Sphingomonadales</taxon>
        <taxon>Sphingomonadaceae</taxon>
        <taxon>Sphingomonas</taxon>
    </lineage>
</organism>
<protein>
    <submittedName>
        <fullName evidence="1">PhnD/SsuA/transferrin family substrate-binding protein</fullName>
    </submittedName>
</protein>